<dbReference type="InterPro" id="IPR036397">
    <property type="entry name" value="RNaseH_sf"/>
</dbReference>
<dbReference type="Gene3D" id="3.30.420.10">
    <property type="entry name" value="Ribonuclease H-like superfamily/Ribonuclease H"/>
    <property type="match status" value="1"/>
</dbReference>
<comment type="caution">
    <text evidence="2">The sequence shown here is derived from an EMBL/GenBank/DDBJ whole genome shotgun (WGS) entry which is preliminary data.</text>
</comment>
<evidence type="ECO:0000313" key="2">
    <source>
        <dbReference type="EMBL" id="KAK0623994.1"/>
    </source>
</evidence>
<reference evidence="2" key="1">
    <citation type="submission" date="2023-06" db="EMBL/GenBank/DDBJ databases">
        <title>Genome-scale phylogeny and comparative genomics of the fungal order Sordariales.</title>
        <authorList>
            <consortium name="Lawrence Berkeley National Laboratory"/>
            <person name="Hensen N."/>
            <person name="Bonometti L."/>
            <person name="Westerberg I."/>
            <person name="Brannstrom I.O."/>
            <person name="Guillou S."/>
            <person name="Cros-Aarteil S."/>
            <person name="Calhoun S."/>
            <person name="Haridas S."/>
            <person name="Kuo A."/>
            <person name="Mondo S."/>
            <person name="Pangilinan J."/>
            <person name="Riley R."/>
            <person name="Labutti K."/>
            <person name="Andreopoulos B."/>
            <person name="Lipzen A."/>
            <person name="Chen C."/>
            <person name="Yanf M."/>
            <person name="Daum C."/>
            <person name="Ng V."/>
            <person name="Clum A."/>
            <person name="Steindorff A."/>
            <person name="Ohm R."/>
            <person name="Martin F."/>
            <person name="Silar P."/>
            <person name="Natvig D."/>
            <person name="Lalanne C."/>
            <person name="Gautier V."/>
            <person name="Ament-Velasquez S.L."/>
            <person name="Kruys A."/>
            <person name="Hutchinson M.I."/>
            <person name="Powell A.J."/>
            <person name="Barry K."/>
            <person name="Miller A.N."/>
            <person name="Grigoriev I.V."/>
            <person name="Debuchy R."/>
            <person name="Gladieux P."/>
            <person name="Thoren M.H."/>
            <person name="Johannesson H."/>
        </authorList>
    </citation>
    <scope>NUCLEOTIDE SEQUENCE</scope>
    <source>
        <strain evidence="2">CBS 606.72</strain>
    </source>
</reference>
<dbReference type="InterPro" id="IPR002562">
    <property type="entry name" value="3'-5'_exonuclease_dom"/>
</dbReference>
<name>A0AA39WYI6_9PEZI</name>
<dbReference type="Proteomes" id="UP001175000">
    <property type="component" value="Unassembled WGS sequence"/>
</dbReference>
<evidence type="ECO:0000313" key="3">
    <source>
        <dbReference type="Proteomes" id="UP001175000"/>
    </source>
</evidence>
<dbReference type="PANTHER" id="PTHR43040">
    <property type="entry name" value="RIBONUCLEASE D"/>
    <property type="match status" value="1"/>
</dbReference>
<accession>A0AA39WYI6</accession>
<keyword evidence="3" id="KW-1185">Reference proteome</keyword>
<feature type="domain" description="3'-5' exonuclease" evidence="1">
    <location>
        <begin position="9"/>
        <end position="205"/>
    </location>
</feature>
<dbReference type="SMART" id="SM00474">
    <property type="entry name" value="35EXOc"/>
    <property type="match status" value="1"/>
</dbReference>
<dbReference type="GO" id="GO:0006139">
    <property type="term" value="P:nucleobase-containing compound metabolic process"/>
    <property type="evidence" value="ECO:0007669"/>
    <property type="project" value="InterPro"/>
</dbReference>
<dbReference type="Pfam" id="PF01612">
    <property type="entry name" value="DNA_pol_A_exo1"/>
    <property type="match status" value="1"/>
</dbReference>
<protein>
    <submittedName>
        <fullName evidence="2">Ribonuclease H-like domain-containing protein</fullName>
    </submittedName>
</protein>
<proteinExistence type="predicted"/>
<gene>
    <name evidence="2" type="ORF">B0T14DRAFT_583029</name>
</gene>
<dbReference type="SUPFAM" id="SSF53098">
    <property type="entry name" value="Ribonuclease H-like"/>
    <property type="match status" value="1"/>
</dbReference>
<dbReference type="PANTHER" id="PTHR43040:SF1">
    <property type="entry name" value="RIBONUCLEASE D"/>
    <property type="match status" value="1"/>
</dbReference>
<dbReference type="GO" id="GO:0008408">
    <property type="term" value="F:3'-5' exonuclease activity"/>
    <property type="evidence" value="ECO:0007669"/>
    <property type="project" value="InterPro"/>
</dbReference>
<evidence type="ECO:0000259" key="1">
    <source>
        <dbReference type="SMART" id="SM00474"/>
    </source>
</evidence>
<dbReference type="EMBL" id="JAULSU010000003">
    <property type="protein sequence ID" value="KAK0623994.1"/>
    <property type="molecule type" value="Genomic_DNA"/>
</dbReference>
<organism evidence="2 3">
    <name type="scientific">Immersiella caudata</name>
    <dbReference type="NCBI Taxonomy" id="314043"/>
    <lineage>
        <taxon>Eukaryota</taxon>
        <taxon>Fungi</taxon>
        <taxon>Dikarya</taxon>
        <taxon>Ascomycota</taxon>
        <taxon>Pezizomycotina</taxon>
        <taxon>Sordariomycetes</taxon>
        <taxon>Sordariomycetidae</taxon>
        <taxon>Sordariales</taxon>
        <taxon>Lasiosphaeriaceae</taxon>
        <taxon>Immersiella</taxon>
    </lineage>
</organism>
<dbReference type="AlphaFoldDB" id="A0AA39WYI6"/>
<dbReference type="InterPro" id="IPR012337">
    <property type="entry name" value="RNaseH-like_sf"/>
</dbReference>
<sequence length="246" mass="27646">MSTSAAGPETVISTVAALEAFLSTITPTSALYLDLEGTNLCRHGNISLITILIHPQKTTRLIDVQTLGNLVFTTASPNDPHKSLKSILEDESIRKFLWDTRNDADALWAHYKVALNGVTDVQLMENASREGSKEFLGGLDKCVQYGLSLGYLELSQWLRTKQDVKSMMSNGVFAKRPMEEKTVQYCVGDVQYLPKLYEVYGKKLNKEWMEKARSAGYEPQGPRKKFGPWGVGVEYKGFGWVWKQRD</sequence>
<dbReference type="GO" id="GO:0003676">
    <property type="term" value="F:nucleic acid binding"/>
    <property type="evidence" value="ECO:0007669"/>
    <property type="project" value="InterPro"/>
</dbReference>